<keyword evidence="3" id="KW-1003">Cell membrane</keyword>
<keyword evidence="6 7" id="KW-0472">Membrane</keyword>
<protein>
    <submittedName>
        <fullName evidence="8">Permease</fullName>
    </submittedName>
</protein>
<feature type="transmembrane region" description="Helical" evidence="7">
    <location>
        <begin position="284"/>
        <end position="304"/>
    </location>
</feature>
<dbReference type="AlphaFoldDB" id="A0A2U2RN26"/>
<keyword evidence="4 7" id="KW-0812">Transmembrane</keyword>
<dbReference type="EMBL" id="QFKX01000001">
    <property type="protein sequence ID" value="PWH07273.1"/>
    <property type="molecule type" value="Genomic_DNA"/>
</dbReference>
<comment type="similarity">
    <text evidence="2">Belongs to the UPF0718 family.</text>
</comment>
<feature type="transmembrane region" description="Helical" evidence="7">
    <location>
        <begin position="255"/>
        <end position="278"/>
    </location>
</feature>
<sequence length="373" mass="38040">MSSTPASSSPGPTWSRPSWRFLGPVLAVLLITVLGLLWAKWFPYTLKTIGLAEGGQWDGSVLSDTAVDAPTWWQGGWDFLVTYTLAIWRALLVALLISAAVQAFLGPERLARLIAGGRGATRAALAGVPAMMCTCCTAPVVVGLRRSGVPVRAAAAFWLANPVLNPAVIVFLALIGPWQWAAVRVVIGIALMAGAAALAGRLAPRATVDGYLGAAATAAAGGTVTGAASAAEPASGGAGAVTRALLRFGREFGRLAVRLVPEYLGLVFVVGVVLHLGGWRLDSIHWGLLAVLVFAVIAVLMVIPTAGEIPVLLALAALGGSPWAQGIALICLSAVSLPSLVMVGRSLSWRASTGIAGAVLVAGVVAGALLAVS</sequence>
<feature type="transmembrane region" description="Helical" evidence="7">
    <location>
        <begin position="311"/>
        <end position="335"/>
    </location>
</feature>
<dbReference type="PANTHER" id="PTHR43299:SF1">
    <property type="entry name" value="UPF0718 PROTEIN YRAQ"/>
    <property type="match status" value="1"/>
</dbReference>
<comment type="caution">
    <text evidence="8">The sequence shown here is derived from an EMBL/GenBank/DDBJ whole genome shotgun (WGS) entry which is preliminary data.</text>
</comment>
<keyword evidence="9" id="KW-1185">Reference proteome</keyword>
<feature type="transmembrane region" description="Helical" evidence="7">
    <location>
        <begin position="181"/>
        <end position="199"/>
    </location>
</feature>
<evidence type="ECO:0000256" key="3">
    <source>
        <dbReference type="ARBA" id="ARBA00022475"/>
    </source>
</evidence>
<evidence type="ECO:0000313" key="9">
    <source>
        <dbReference type="Proteomes" id="UP000245590"/>
    </source>
</evidence>
<feature type="transmembrane region" description="Helical" evidence="7">
    <location>
        <begin position="125"/>
        <end position="144"/>
    </location>
</feature>
<name>A0A2U2RN26_9MICO</name>
<dbReference type="GO" id="GO:0005886">
    <property type="term" value="C:plasma membrane"/>
    <property type="evidence" value="ECO:0007669"/>
    <property type="project" value="UniProtKB-SubCell"/>
</dbReference>
<evidence type="ECO:0000256" key="7">
    <source>
        <dbReference type="SAM" id="Phobius"/>
    </source>
</evidence>
<proteinExistence type="inferred from homology"/>
<evidence type="ECO:0000256" key="1">
    <source>
        <dbReference type="ARBA" id="ARBA00004651"/>
    </source>
</evidence>
<dbReference type="RefSeq" id="WP_109274157.1">
    <property type="nucleotide sequence ID" value="NZ_QFKX01000001.1"/>
</dbReference>
<evidence type="ECO:0000256" key="6">
    <source>
        <dbReference type="ARBA" id="ARBA00023136"/>
    </source>
</evidence>
<feature type="transmembrane region" description="Helical" evidence="7">
    <location>
        <begin position="86"/>
        <end position="105"/>
    </location>
</feature>
<feature type="transmembrane region" description="Helical" evidence="7">
    <location>
        <begin position="20"/>
        <end position="39"/>
    </location>
</feature>
<evidence type="ECO:0000313" key="8">
    <source>
        <dbReference type="EMBL" id="PWH07273.1"/>
    </source>
</evidence>
<reference evidence="8 9" key="1">
    <citation type="submission" date="2018-05" db="EMBL/GenBank/DDBJ databases">
        <title>Brachybacterium sp. M1HQ-2T, whole genome shotgun sequence.</title>
        <authorList>
            <person name="Tuo L."/>
        </authorList>
    </citation>
    <scope>NUCLEOTIDE SEQUENCE [LARGE SCALE GENOMIC DNA]</scope>
    <source>
        <strain evidence="8 9">M1HQ-2</strain>
    </source>
</reference>
<evidence type="ECO:0000256" key="5">
    <source>
        <dbReference type="ARBA" id="ARBA00022989"/>
    </source>
</evidence>
<comment type="subcellular location">
    <subcellularLocation>
        <location evidence="1">Cell membrane</location>
        <topology evidence="1">Multi-pass membrane protein</topology>
    </subcellularLocation>
</comment>
<dbReference type="Proteomes" id="UP000245590">
    <property type="component" value="Unassembled WGS sequence"/>
</dbReference>
<feature type="transmembrane region" description="Helical" evidence="7">
    <location>
        <begin position="355"/>
        <end position="372"/>
    </location>
</feature>
<evidence type="ECO:0000256" key="4">
    <source>
        <dbReference type="ARBA" id="ARBA00022692"/>
    </source>
</evidence>
<dbReference type="InterPro" id="IPR005524">
    <property type="entry name" value="DUF318"/>
</dbReference>
<dbReference type="Pfam" id="PF03773">
    <property type="entry name" value="ArsP_1"/>
    <property type="match status" value="1"/>
</dbReference>
<organism evidence="8 9">
    <name type="scientific">Brachybacterium endophyticum</name>
    <dbReference type="NCBI Taxonomy" id="2182385"/>
    <lineage>
        <taxon>Bacteria</taxon>
        <taxon>Bacillati</taxon>
        <taxon>Actinomycetota</taxon>
        <taxon>Actinomycetes</taxon>
        <taxon>Micrococcales</taxon>
        <taxon>Dermabacteraceae</taxon>
        <taxon>Brachybacterium</taxon>
    </lineage>
</organism>
<gene>
    <name evidence="8" type="ORF">DEO23_01035</name>
</gene>
<dbReference type="OrthoDB" id="8771795at2"/>
<evidence type="ECO:0000256" key="2">
    <source>
        <dbReference type="ARBA" id="ARBA00006386"/>
    </source>
</evidence>
<keyword evidence="5 7" id="KW-1133">Transmembrane helix</keyword>
<dbReference type="PANTHER" id="PTHR43299">
    <property type="entry name" value="UPF0718 PROTEIN YRAQ"/>
    <property type="match status" value="1"/>
</dbReference>
<accession>A0A2U2RN26</accession>
<feature type="transmembrane region" description="Helical" evidence="7">
    <location>
        <begin position="156"/>
        <end position="175"/>
    </location>
</feature>